<dbReference type="Pfam" id="PF00703">
    <property type="entry name" value="Glyco_hydro_2"/>
    <property type="match status" value="1"/>
</dbReference>
<dbReference type="Pfam" id="PF02837">
    <property type="entry name" value="Glyco_hydro_2_N"/>
    <property type="match status" value="1"/>
</dbReference>
<dbReference type="InterPro" id="IPR006102">
    <property type="entry name" value="Ig-like_GH2"/>
</dbReference>
<feature type="domain" description="Glycosyl hydrolases family 2 sugar binding" evidence="7">
    <location>
        <begin position="74"/>
        <end position="182"/>
    </location>
</feature>
<dbReference type="AlphaFoldDB" id="A0A6C2TWE3"/>
<feature type="chain" id="PRO_5025538030" evidence="4">
    <location>
        <begin position="23"/>
        <end position="948"/>
    </location>
</feature>
<dbReference type="InterPro" id="IPR006103">
    <property type="entry name" value="Glyco_hydro_2_cat"/>
</dbReference>
<evidence type="ECO:0000256" key="2">
    <source>
        <dbReference type="ARBA" id="ARBA00022801"/>
    </source>
</evidence>
<name>A0A6C2TWE3_PONDE</name>
<dbReference type="SUPFAM" id="SSF49785">
    <property type="entry name" value="Galactose-binding domain-like"/>
    <property type="match status" value="1"/>
</dbReference>
<dbReference type="InterPro" id="IPR013783">
    <property type="entry name" value="Ig-like_fold"/>
</dbReference>
<evidence type="ECO:0000259" key="7">
    <source>
        <dbReference type="Pfam" id="PF02837"/>
    </source>
</evidence>
<comment type="similarity">
    <text evidence="1">Belongs to the glycosyl hydrolase 2 family.</text>
</comment>
<feature type="domain" description="Glycoside hydrolase family 2 immunoglobulin-like beta-sandwich" evidence="5">
    <location>
        <begin position="188"/>
        <end position="288"/>
    </location>
</feature>
<evidence type="ECO:0000256" key="1">
    <source>
        <dbReference type="ARBA" id="ARBA00007401"/>
    </source>
</evidence>
<keyword evidence="2" id="KW-0378">Hydrolase</keyword>
<dbReference type="Gene3D" id="2.60.40.10">
    <property type="entry name" value="Immunoglobulins"/>
    <property type="match status" value="1"/>
</dbReference>
<proteinExistence type="inferred from homology"/>
<evidence type="ECO:0000313" key="9">
    <source>
        <dbReference type="Proteomes" id="UP000366872"/>
    </source>
</evidence>
<dbReference type="EMBL" id="CAAHFG010000001">
    <property type="protein sequence ID" value="VGO11990.1"/>
    <property type="molecule type" value="Genomic_DNA"/>
</dbReference>
<evidence type="ECO:0000259" key="6">
    <source>
        <dbReference type="Pfam" id="PF02836"/>
    </source>
</evidence>
<dbReference type="InterPro" id="IPR006104">
    <property type="entry name" value="Glyco_hydro_2_N"/>
</dbReference>
<dbReference type="RefSeq" id="WP_136077692.1">
    <property type="nucleotide sequence ID" value="NZ_CAAHFG010000001.1"/>
</dbReference>
<dbReference type="InterPro" id="IPR008979">
    <property type="entry name" value="Galactose-bd-like_sf"/>
</dbReference>
<accession>A0A6C2TWE3</accession>
<dbReference type="InterPro" id="IPR051913">
    <property type="entry name" value="GH2_Domain-Containing"/>
</dbReference>
<evidence type="ECO:0000259" key="5">
    <source>
        <dbReference type="Pfam" id="PF00703"/>
    </source>
</evidence>
<dbReference type="SUPFAM" id="SSF51445">
    <property type="entry name" value="(Trans)glycosidases"/>
    <property type="match status" value="1"/>
</dbReference>
<organism evidence="8 9">
    <name type="scientific">Pontiella desulfatans</name>
    <dbReference type="NCBI Taxonomy" id="2750659"/>
    <lineage>
        <taxon>Bacteria</taxon>
        <taxon>Pseudomonadati</taxon>
        <taxon>Kiritimatiellota</taxon>
        <taxon>Kiritimatiellia</taxon>
        <taxon>Kiritimatiellales</taxon>
        <taxon>Pontiellaceae</taxon>
        <taxon>Pontiella</taxon>
    </lineage>
</organism>
<gene>
    <name evidence="8" type="primary">lacZ_2</name>
    <name evidence="8" type="ORF">PDESU_00538</name>
</gene>
<dbReference type="InterPro" id="IPR036156">
    <property type="entry name" value="Beta-gal/glucu_dom_sf"/>
</dbReference>
<feature type="domain" description="Glycoside hydrolase family 2 catalytic" evidence="6">
    <location>
        <begin position="331"/>
        <end position="443"/>
    </location>
</feature>
<dbReference type="Pfam" id="PF02836">
    <property type="entry name" value="Glyco_hydro_2_C"/>
    <property type="match status" value="1"/>
</dbReference>
<sequence>MTVSTLLTAAVTTLLLTGGAYARDVQSLDGTWRIAFDGSNEGRAAAWHTREIFQTLEEVRDIQVPSCWEEIEQDYEGVAFYGTTFRVSSDWKNQTVRLQFGAVNYIAEVWLNETCVGRHEGGYGPFEFRVDDLLNFEDDNFLSLRVLGPILHEDKIIDGIGPNDMPHWRGAIAGGIWQSVQLVATGPVFVDDIFIIPQLKDDTATVQLQLENTNLNSSRQDVVLSVSNEGRVVSEQCETIRLKPGKNGVEWALAIPDTKTWSPNEPNLYTLTVKLGNSDEETVRFGMRELTIRNNRFELNGEPVTIKAAFFEGLYPNRLALPDSIEMARLEIRLAKEAGFNMIRPWRKPPPPEWLDLCDEMGVMVVGGFPIECMNNWPSVTPHLRDRIEHEVRSAIQRDRNRACIVQWEIFNEIYREDLHRFKHSTSLLARKLDPSRLILDESGGFAGGSNIYLPYQLEPEVFNDVHSYPGAPLSQAGYDGFLTLAKTEEEIQALDLKVPAISSRSVIQPGLLTYVSEIGYGSLPDLENNNKRFEQNGNPLVPAYRYHRELAQTYRAALQESGLDAVYPDLRDFCMDQQQIHGEANKRMIEAIRLNSSTCGYAVHALTDGDWVVGAGLLDLFRNPKPAVYEATRDANAERYIAVNVQPRNVYAEKGATLRLTGINDLSAVGGRLSIEVVDADGAIVFKKEQDVVLKPGIGQLDELQLDTADWSGRYTVKVQLVEPNGKETARNEFELEVFSADVLKVPEEKLAVVDSHDVLHPFLMGRGIRCSDFNPETPVTLPVLVVGSVSAKKSAKLKAFAEKGGTVVFLECGEYPLPVRGGKRGVKGLWVGVGHVVTDHPVFEGLPSDGLMDQTYENVWAMKTLTGLKTQPIVGSVTHDFYPMKRNIPNYLGPEPAWWGTDLGIIQQGEGRLILSALRLVNNLDKDPVADKILFNLIGFAARPAN</sequence>
<protein>
    <submittedName>
        <fullName evidence="8">Beta-galactosidase</fullName>
    </submittedName>
</protein>
<dbReference type="SUPFAM" id="SSF49303">
    <property type="entry name" value="beta-Galactosidase/glucuronidase domain"/>
    <property type="match status" value="1"/>
</dbReference>
<reference evidence="8 9" key="1">
    <citation type="submission" date="2019-04" db="EMBL/GenBank/DDBJ databases">
        <authorList>
            <person name="Van Vliet M D."/>
        </authorList>
    </citation>
    <scope>NUCLEOTIDE SEQUENCE [LARGE SCALE GENOMIC DNA]</scope>
    <source>
        <strain evidence="8 9">F1</strain>
    </source>
</reference>
<evidence type="ECO:0000313" key="8">
    <source>
        <dbReference type="EMBL" id="VGO11990.1"/>
    </source>
</evidence>
<dbReference type="Proteomes" id="UP000366872">
    <property type="component" value="Unassembled WGS sequence"/>
</dbReference>
<dbReference type="Gene3D" id="2.60.120.260">
    <property type="entry name" value="Galactose-binding domain-like"/>
    <property type="match status" value="1"/>
</dbReference>
<dbReference type="PANTHER" id="PTHR42732">
    <property type="entry name" value="BETA-GALACTOSIDASE"/>
    <property type="match status" value="1"/>
</dbReference>
<keyword evidence="9" id="KW-1185">Reference proteome</keyword>
<keyword evidence="3" id="KW-0326">Glycosidase</keyword>
<keyword evidence="4" id="KW-0732">Signal</keyword>
<dbReference type="PANTHER" id="PTHR42732:SF1">
    <property type="entry name" value="BETA-MANNOSIDASE"/>
    <property type="match status" value="1"/>
</dbReference>
<dbReference type="GO" id="GO:0005975">
    <property type="term" value="P:carbohydrate metabolic process"/>
    <property type="evidence" value="ECO:0007669"/>
    <property type="project" value="InterPro"/>
</dbReference>
<evidence type="ECO:0000256" key="3">
    <source>
        <dbReference type="ARBA" id="ARBA00023295"/>
    </source>
</evidence>
<dbReference type="GO" id="GO:0004553">
    <property type="term" value="F:hydrolase activity, hydrolyzing O-glycosyl compounds"/>
    <property type="evidence" value="ECO:0007669"/>
    <property type="project" value="InterPro"/>
</dbReference>
<feature type="signal peptide" evidence="4">
    <location>
        <begin position="1"/>
        <end position="22"/>
    </location>
</feature>
<dbReference type="InterPro" id="IPR017853">
    <property type="entry name" value="GH"/>
</dbReference>
<dbReference type="Gene3D" id="3.20.20.80">
    <property type="entry name" value="Glycosidases"/>
    <property type="match status" value="1"/>
</dbReference>
<evidence type="ECO:0000256" key="4">
    <source>
        <dbReference type="SAM" id="SignalP"/>
    </source>
</evidence>